<proteinExistence type="predicted"/>
<accession>A0A5P8W8N9</accession>
<gene>
    <name evidence="1" type="ORF">GXM_06415</name>
</gene>
<keyword evidence="2" id="KW-1185">Reference proteome</keyword>
<evidence type="ECO:0000313" key="1">
    <source>
        <dbReference type="EMBL" id="QFS48921.1"/>
    </source>
</evidence>
<dbReference type="KEGG" id="nsh:GXM_06415"/>
<name>A0A5P8W8N9_9NOSO</name>
<sequence>MYELVQAVFNGDEKTALHQLIYTLNASGKRYFLRNEILQAFADYCHE</sequence>
<dbReference type="AlphaFoldDB" id="A0A5P8W8N9"/>
<dbReference type="Proteomes" id="UP000326678">
    <property type="component" value="Chromosome Gxm1"/>
</dbReference>
<evidence type="ECO:0000313" key="2">
    <source>
        <dbReference type="Proteomes" id="UP000326678"/>
    </source>
</evidence>
<dbReference type="RefSeq" id="WP_194198820.1">
    <property type="nucleotide sequence ID" value="NZ_CP045226.1"/>
</dbReference>
<dbReference type="EMBL" id="CP045226">
    <property type="protein sequence ID" value="QFS48921.1"/>
    <property type="molecule type" value="Genomic_DNA"/>
</dbReference>
<reference evidence="1 2" key="1">
    <citation type="submission" date="2019-10" db="EMBL/GenBank/DDBJ databases">
        <title>Genomic and transcriptomic insights into the perfect genentic adaptation of a filamentous nitrogen-fixing cyanobacterium to rice fields.</title>
        <authorList>
            <person name="Chen Z."/>
        </authorList>
    </citation>
    <scope>NUCLEOTIDE SEQUENCE [LARGE SCALE GENOMIC DNA]</scope>
    <source>
        <strain evidence="1">CCNUC1</strain>
    </source>
</reference>
<protein>
    <submittedName>
        <fullName evidence="1">Sucrose synthase</fullName>
    </submittedName>
</protein>
<organism evidence="1 2">
    <name type="scientific">Nostoc sphaeroides CCNUC1</name>
    <dbReference type="NCBI Taxonomy" id="2653204"/>
    <lineage>
        <taxon>Bacteria</taxon>
        <taxon>Bacillati</taxon>
        <taxon>Cyanobacteriota</taxon>
        <taxon>Cyanophyceae</taxon>
        <taxon>Nostocales</taxon>
        <taxon>Nostocaceae</taxon>
        <taxon>Nostoc</taxon>
    </lineage>
</organism>